<keyword evidence="2 9" id="KW-0963">Cytoplasm</keyword>
<comment type="catalytic activity">
    <reaction evidence="9">
        <text>[ThiI sulfur-carrier protein]-S-sulfanyl-L-cysteine + a uridine in tRNA + 2 reduced [2Fe-2S]-[ferredoxin] + ATP + H(+) = [ThiI sulfur-carrier protein]-L-cysteine + a 4-thiouridine in tRNA + 2 oxidized [2Fe-2S]-[ferredoxin] + AMP + diphosphate</text>
        <dbReference type="Rhea" id="RHEA:24176"/>
        <dbReference type="Rhea" id="RHEA-COMP:10000"/>
        <dbReference type="Rhea" id="RHEA-COMP:10001"/>
        <dbReference type="Rhea" id="RHEA-COMP:13337"/>
        <dbReference type="Rhea" id="RHEA-COMP:13338"/>
        <dbReference type="Rhea" id="RHEA-COMP:13339"/>
        <dbReference type="Rhea" id="RHEA-COMP:13340"/>
        <dbReference type="ChEBI" id="CHEBI:15378"/>
        <dbReference type="ChEBI" id="CHEBI:29950"/>
        <dbReference type="ChEBI" id="CHEBI:30616"/>
        <dbReference type="ChEBI" id="CHEBI:33019"/>
        <dbReference type="ChEBI" id="CHEBI:33737"/>
        <dbReference type="ChEBI" id="CHEBI:33738"/>
        <dbReference type="ChEBI" id="CHEBI:61963"/>
        <dbReference type="ChEBI" id="CHEBI:65315"/>
        <dbReference type="ChEBI" id="CHEBI:136798"/>
        <dbReference type="ChEBI" id="CHEBI:456215"/>
        <dbReference type="EC" id="2.8.1.4"/>
    </reaction>
</comment>
<name>A0A366D5Y3_9GAMM</name>
<dbReference type="SUPFAM" id="SSF52821">
    <property type="entry name" value="Rhodanese/Cell cycle control phosphatase"/>
    <property type="match status" value="1"/>
</dbReference>
<keyword evidence="8 9" id="KW-0784">Thiamine biosynthesis</keyword>
<comment type="catalytic activity">
    <reaction evidence="9">
        <text>[ThiS sulfur-carrier protein]-C-terminal Gly-Gly-AMP + S-sulfanyl-L-cysteinyl-[cysteine desulfurase] + AH2 = [ThiS sulfur-carrier protein]-C-terminal-Gly-aminoethanethioate + L-cysteinyl-[cysteine desulfurase] + A + AMP + 2 H(+)</text>
        <dbReference type="Rhea" id="RHEA:43340"/>
        <dbReference type="Rhea" id="RHEA-COMP:12157"/>
        <dbReference type="Rhea" id="RHEA-COMP:12158"/>
        <dbReference type="Rhea" id="RHEA-COMP:12910"/>
        <dbReference type="Rhea" id="RHEA-COMP:19908"/>
        <dbReference type="ChEBI" id="CHEBI:13193"/>
        <dbReference type="ChEBI" id="CHEBI:15378"/>
        <dbReference type="ChEBI" id="CHEBI:17499"/>
        <dbReference type="ChEBI" id="CHEBI:29950"/>
        <dbReference type="ChEBI" id="CHEBI:61963"/>
        <dbReference type="ChEBI" id="CHEBI:90618"/>
        <dbReference type="ChEBI" id="CHEBI:232372"/>
        <dbReference type="ChEBI" id="CHEBI:456215"/>
    </reaction>
</comment>
<dbReference type="PANTHER" id="PTHR43209">
    <property type="entry name" value="TRNA SULFURTRANSFERASE"/>
    <property type="match status" value="1"/>
</dbReference>
<dbReference type="NCBIfam" id="TIGR00342">
    <property type="entry name" value="tRNA uracil 4-sulfurtransferase ThiI"/>
    <property type="match status" value="1"/>
</dbReference>
<keyword evidence="5 9" id="KW-0547">Nucleotide-binding</keyword>
<dbReference type="InterPro" id="IPR004114">
    <property type="entry name" value="THUMP_dom"/>
</dbReference>
<dbReference type="Gene3D" id="3.40.50.620">
    <property type="entry name" value="HUPs"/>
    <property type="match status" value="1"/>
</dbReference>
<dbReference type="Proteomes" id="UP000252086">
    <property type="component" value="Unassembled WGS sequence"/>
</dbReference>
<dbReference type="InterPro" id="IPR036873">
    <property type="entry name" value="Rhodanese-like_dom_sf"/>
</dbReference>
<keyword evidence="6 9" id="KW-0067">ATP-binding</keyword>
<dbReference type="InterPro" id="IPR003720">
    <property type="entry name" value="tRNA_STrfase"/>
</dbReference>
<evidence type="ECO:0000256" key="8">
    <source>
        <dbReference type="ARBA" id="ARBA00022977"/>
    </source>
</evidence>
<evidence type="ECO:0000256" key="1">
    <source>
        <dbReference type="ARBA" id="ARBA00004496"/>
    </source>
</evidence>
<evidence type="ECO:0000256" key="3">
    <source>
        <dbReference type="ARBA" id="ARBA00022555"/>
    </source>
</evidence>
<accession>A0A366D5Y3</accession>
<dbReference type="GO" id="GO:0005829">
    <property type="term" value="C:cytosol"/>
    <property type="evidence" value="ECO:0007669"/>
    <property type="project" value="TreeGrafter"/>
</dbReference>
<organism evidence="11 12">
    <name type="scientific">Marinomonas aquiplantarum</name>
    <dbReference type="NCBI Taxonomy" id="491951"/>
    <lineage>
        <taxon>Bacteria</taxon>
        <taxon>Pseudomonadati</taxon>
        <taxon>Pseudomonadota</taxon>
        <taxon>Gammaproteobacteria</taxon>
        <taxon>Oceanospirillales</taxon>
        <taxon>Oceanospirillaceae</taxon>
        <taxon>Marinomonas</taxon>
    </lineage>
</organism>
<sequence>MKFIVKFFPEITIKSRPVRKAFIKQLRHNLKLVLKKYDSEVVVAGNWDFIEVLSNRDELREDFTDALSRVAGIAHFQFVREFPLTTLDNIVDEALSSYAEDLKDAVFAVRVKRVGKHDFSSVEAERYIGGCLKAKSGALGVRLKNPDVLVPIDIRDGRVWMIEQRIEGLGGYPLGSQDSVLSLISGGFDSTVSSYLTMSRGLKTHFCFFNLGGDAHEIGVKQVSNYIWEKYGSSLNVKFITIPFEAVVGEILTKVDNSEMGVILKRMMLRAASEVMAGVGAKALVTGESVAQVSSQTLINLKVIDQVTDELVIRPLITSNKQEIIDKAIEIGTAPFAASMPEFCGVISVKPTTRAKMHRIEREEGKFDFAVLEKAVEDARVMSIQNVMDDVEKQYQGEVPVVRMPVGDEIIIDIRHPDEAERKPLKVSGRPVKAIPFFALESGWSDMPADTTHLFYCGKGVMSRIHASYLLGKGYSNVGIYLP</sequence>
<dbReference type="EMBL" id="QNRF01000002">
    <property type="protein sequence ID" value="RBO84708.1"/>
    <property type="molecule type" value="Genomic_DNA"/>
</dbReference>
<feature type="binding site" evidence="9">
    <location>
        <position position="296"/>
    </location>
    <ligand>
        <name>ATP</name>
        <dbReference type="ChEBI" id="CHEBI:30616"/>
    </ligand>
</feature>
<evidence type="ECO:0000313" key="12">
    <source>
        <dbReference type="Proteomes" id="UP000252086"/>
    </source>
</evidence>
<keyword evidence="12" id="KW-1185">Reference proteome</keyword>
<dbReference type="GO" id="GO:0002937">
    <property type="term" value="P:tRNA 4-thiouridine biosynthesis"/>
    <property type="evidence" value="ECO:0007669"/>
    <property type="project" value="TreeGrafter"/>
</dbReference>
<evidence type="ECO:0000313" key="11">
    <source>
        <dbReference type="EMBL" id="RBO84708.1"/>
    </source>
</evidence>
<dbReference type="UniPathway" id="UPA00060"/>
<gene>
    <name evidence="9" type="primary">thiI</name>
    <name evidence="11" type="ORF">DFP76_102105</name>
</gene>
<evidence type="ECO:0000259" key="10">
    <source>
        <dbReference type="PROSITE" id="PS51165"/>
    </source>
</evidence>
<dbReference type="InterPro" id="IPR014729">
    <property type="entry name" value="Rossmann-like_a/b/a_fold"/>
</dbReference>
<comment type="subcellular location">
    <subcellularLocation>
        <location evidence="1 9">Cytoplasm</location>
    </subcellularLocation>
</comment>
<dbReference type="HAMAP" id="MF_00021">
    <property type="entry name" value="ThiI"/>
    <property type="match status" value="1"/>
</dbReference>
<dbReference type="InterPro" id="IPR020536">
    <property type="entry name" value="ThiI_AANH"/>
</dbReference>
<reference evidence="11 12" key="1">
    <citation type="submission" date="2018-06" db="EMBL/GenBank/DDBJ databases">
        <title>Genomic Encyclopedia of Type Strains, Phase III (KMG-III): the genomes of soil and plant-associated and newly described type strains.</title>
        <authorList>
            <person name="Whitman W."/>
        </authorList>
    </citation>
    <scope>NUCLEOTIDE SEQUENCE [LARGE SCALE GENOMIC DNA]</scope>
    <source>
        <strain evidence="11 12">CECT 7732</strain>
    </source>
</reference>
<dbReference type="InterPro" id="IPR050102">
    <property type="entry name" value="tRNA_sulfurtransferase_ThiI"/>
</dbReference>
<comment type="caution">
    <text evidence="11">The sequence shown here is derived from an EMBL/GenBank/DDBJ whole genome shotgun (WGS) entry which is preliminary data.</text>
</comment>
<dbReference type="Pfam" id="PF02926">
    <property type="entry name" value="THUMP"/>
    <property type="match status" value="1"/>
</dbReference>
<dbReference type="OrthoDB" id="9773948at2"/>
<dbReference type="PROSITE" id="PS51165">
    <property type="entry name" value="THUMP"/>
    <property type="match status" value="1"/>
</dbReference>
<feature type="domain" description="THUMP" evidence="10">
    <location>
        <begin position="61"/>
        <end position="165"/>
    </location>
</feature>
<comment type="pathway">
    <text evidence="9">Cofactor biosynthesis; thiamine diphosphate biosynthesis.</text>
</comment>
<dbReference type="AlphaFoldDB" id="A0A366D5Y3"/>
<evidence type="ECO:0000256" key="5">
    <source>
        <dbReference type="ARBA" id="ARBA00022741"/>
    </source>
</evidence>
<dbReference type="Gene3D" id="3.30.2130.30">
    <property type="match status" value="1"/>
</dbReference>
<feature type="binding site" evidence="9">
    <location>
        <begin position="183"/>
        <end position="184"/>
    </location>
    <ligand>
        <name>ATP</name>
        <dbReference type="ChEBI" id="CHEBI:30616"/>
    </ligand>
</feature>
<dbReference type="NCBIfam" id="TIGR04271">
    <property type="entry name" value="ThiI_C_thiazole"/>
    <property type="match status" value="1"/>
</dbReference>
<dbReference type="SUPFAM" id="SSF143437">
    <property type="entry name" value="THUMP domain-like"/>
    <property type="match status" value="1"/>
</dbReference>
<dbReference type="GO" id="GO:0052837">
    <property type="term" value="P:thiazole biosynthetic process"/>
    <property type="evidence" value="ECO:0007669"/>
    <property type="project" value="InterPro"/>
</dbReference>
<dbReference type="SUPFAM" id="SSF52402">
    <property type="entry name" value="Adenine nucleotide alpha hydrolases-like"/>
    <property type="match status" value="1"/>
</dbReference>
<dbReference type="EC" id="2.8.1.4" evidence="9"/>
<keyword evidence="4 9" id="KW-0808">Transferase</keyword>
<dbReference type="GO" id="GO:0140741">
    <property type="term" value="F:tRNA-uracil-4 sulfurtransferase activity"/>
    <property type="evidence" value="ECO:0007669"/>
    <property type="project" value="UniProtKB-EC"/>
</dbReference>
<keyword evidence="3 9" id="KW-0820">tRNA-binding</keyword>
<dbReference type="InterPro" id="IPR026340">
    <property type="entry name" value="THII_Thiazole_biosynth_dom"/>
</dbReference>
<dbReference type="GO" id="GO:0000049">
    <property type="term" value="F:tRNA binding"/>
    <property type="evidence" value="ECO:0007669"/>
    <property type="project" value="UniProtKB-UniRule"/>
</dbReference>
<evidence type="ECO:0000256" key="9">
    <source>
        <dbReference type="HAMAP-Rule" id="MF_00021"/>
    </source>
</evidence>
<dbReference type="CDD" id="cd00158">
    <property type="entry name" value="RHOD"/>
    <property type="match status" value="1"/>
</dbReference>
<dbReference type="InterPro" id="IPR054173">
    <property type="entry name" value="ThiI_fer"/>
</dbReference>
<dbReference type="GO" id="GO:0009229">
    <property type="term" value="P:thiamine diphosphate biosynthetic process"/>
    <property type="evidence" value="ECO:0007669"/>
    <property type="project" value="UniProtKB-UniRule"/>
</dbReference>
<evidence type="ECO:0000256" key="2">
    <source>
        <dbReference type="ARBA" id="ARBA00022490"/>
    </source>
</evidence>
<feature type="binding site" evidence="9">
    <location>
        <position position="265"/>
    </location>
    <ligand>
        <name>ATP</name>
        <dbReference type="ChEBI" id="CHEBI:30616"/>
    </ligand>
</feature>
<evidence type="ECO:0000256" key="4">
    <source>
        <dbReference type="ARBA" id="ARBA00022679"/>
    </source>
</evidence>
<evidence type="ECO:0000256" key="7">
    <source>
        <dbReference type="ARBA" id="ARBA00022884"/>
    </source>
</evidence>
<dbReference type="SMART" id="SM00981">
    <property type="entry name" value="THUMP"/>
    <property type="match status" value="1"/>
</dbReference>
<dbReference type="GO" id="GO:0004810">
    <property type="term" value="F:CCA tRNA nucleotidyltransferase activity"/>
    <property type="evidence" value="ECO:0007669"/>
    <property type="project" value="InterPro"/>
</dbReference>
<dbReference type="GO" id="GO:0009228">
    <property type="term" value="P:thiamine biosynthetic process"/>
    <property type="evidence" value="ECO:0007669"/>
    <property type="project" value="UniProtKB-KW"/>
</dbReference>
<dbReference type="GO" id="GO:0005524">
    <property type="term" value="F:ATP binding"/>
    <property type="evidence" value="ECO:0007669"/>
    <property type="project" value="UniProtKB-UniRule"/>
</dbReference>
<comment type="caution">
    <text evidence="9">Lacks conserved residue(s) required for the propagation of feature annotation.</text>
</comment>
<dbReference type="InterPro" id="IPR049962">
    <property type="entry name" value="THUMP_ThiI"/>
</dbReference>
<dbReference type="Pfam" id="PF02568">
    <property type="entry name" value="ThiI"/>
    <property type="match status" value="1"/>
</dbReference>
<proteinExistence type="inferred from homology"/>
<comment type="similarity">
    <text evidence="9">Belongs to the ThiI family.</text>
</comment>
<evidence type="ECO:0000256" key="6">
    <source>
        <dbReference type="ARBA" id="ARBA00022840"/>
    </source>
</evidence>
<keyword evidence="7 9" id="KW-0694">RNA-binding</keyword>
<dbReference type="InterPro" id="IPR049961">
    <property type="entry name" value="ThiI_N"/>
</dbReference>
<dbReference type="RefSeq" id="WP_113873352.1">
    <property type="nucleotide sequence ID" value="NZ_QNRF01000002.1"/>
</dbReference>
<dbReference type="CDD" id="cd01712">
    <property type="entry name" value="PPase_ThiI"/>
    <property type="match status" value="1"/>
</dbReference>
<dbReference type="PANTHER" id="PTHR43209:SF1">
    <property type="entry name" value="TRNA SULFURTRANSFERASE"/>
    <property type="match status" value="1"/>
</dbReference>
<comment type="function">
    <text evidence="9">Catalyzes the ATP-dependent transfer of a sulfur to tRNA to produce 4-thiouridine in position 8 of tRNAs, which functions as a near-UV photosensor. Also catalyzes the transfer of sulfur to the sulfur carrier protein ThiS, forming ThiS-thiocarboxylate. This is a step in the synthesis of thiazole, in the thiamine biosynthesis pathway. The sulfur is donated as persulfide by IscS.</text>
</comment>
<dbReference type="CDD" id="cd11716">
    <property type="entry name" value="THUMP_ThiI"/>
    <property type="match status" value="1"/>
</dbReference>
<dbReference type="Gene3D" id="3.40.250.10">
    <property type="entry name" value="Rhodanese-like domain"/>
    <property type="match status" value="1"/>
</dbReference>
<feature type="binding site" evidence="9">
    <location>
        <position position="287"/>
    </location>
    <ligand>
        <name>ATP</name>
        <dbReference type="ChEBI" id="CHEBI:30616"/>
    </ligand>
</feature>
<protein>
    <recommendedName>
        <fullName evidence="9">Probable tRNA sulfurtransferase</fullName>
        <ecNumber evidence="9">2.8.1.4</ecNumber>
    </recommendedName>
    <alternativeName>
        <fullName evidence="9">Sulfur carrier protein ThiS sulfurtransferase</fullName>
    </alternativeName>
    <alternativeName>
        <fullName evidence="9">Thiamine biosynthesis protein ThiI</fullName>
    </alternativeName>
    <alternativeName>
        <fullName evidence="9">tRNA 4-thiouridine synthase</fullName>
    </alternativeName>
</protein>
<dbReference type="Pfam" id="PF22025">
    <property type="entry name" value="ThiI_fer"/>
    <property type="match status" value="1"/>
</dbReference>